<gene>
    <name evidence="3" type="ORF">F4Y60_02490</name>
</gene>
<proteinExistence type="predicted"/>
<feature type="region of interest" description="Disordered" evidence="1">
    <location>
        <begin position="389"/>
        <end position="413"/>
    </location>
</feature>
<organism evidence="3">
    <name type="scientific">Boseongicola sp. SB0664_bin_43</name>
    <dbReference type="NCBI Taxonomy" id="2604844"/>
    <lineage>
        <taxon>Bacteria</taxon>
        <taxon>Pseudomonadati</taxon>
        <taxon>Pseudomonadota</taxon>
        <taxon>Alphaproteobacteria</taxon>
        <taxon>Rhodobacterales</taxon>
        <taxon>Paracoccaceae</taxon>
        <taxon>Boseongicola</taxon>
    </lineage>
</organism>
<evidence type="ECO:0000256" key="1">
    <source>
        <dbReference type="SAM" id="MobiDB-lite"/>
    </source>
</evidence>
<evidence type="ECO:0000313" key="3">
    <source>
        <dbReference type="EMBL" id="MXY32961.1"/>
    </source>
</evidence>
<comment type="caution">
    <text evidence="3">The sequence shown here is derived from an EMBL/GenBank/DDBJ whole genome shotgun (WGS) entry which is preliminary data.</text>
</comment>
<keyword evidence="2" id="KW-0472">Membrane</keyword>
<feature type="transmembrane region" description="Helical" evidence="2">
    <location>
        <begin position="271"/>
        <end position="288"/>
    </location>
</feature>
<evidence type="ECO:0000256" key="2">
    <source>
        <dbReference type="SAM" id="Phobius"/>
    </source>
</evidence>
<keyword evidence="2" id="KW-0812">Transmembrane</keyword>
<dbReference type="EMBL" id="VXRY01000097">
    <property type="protein sequence ID" value="MXY32961.1"/>
    <property type="molecule type" value="Genomic_DNA"/>
</dbReference>
<sequence length="413" mass="44273">MSRTPMVTLLHLAGRPGAATRRVRPLRRALDLEAVTGEWMCILVLSGERPETALSSGVGGAATLSMPRIPASSRHPMDRRRIGWQDQVRTEREEAPVDAAEAPCPAPGRSGMRASPAVSKDVASAWNRLVVSRPFGCRHYGPRHARGSRMDGFVSEIGDYLQNLNWTNSRASSQANVLWLLLLLIVGAAKNYWGFFLHKAVIMLIGGVIGAALGFGVGESSGWPAGLSVLFAMAAGCAAGWLAWILKLAMVFLIGACLGGLVAILETHQLSLALLGAAVGGVGFVSLYRPFIVLLTVAAGSVTLTYVTLNLSLAASGGLSALQNSHYGSWWRYVSRMYDLVSQLGLEGLMRHAAADAAVFAFFAATGIFWQFRNSAVIGEPRAAKGRRYRLAIRTPPPDGGSREQEARRPPQD</sequence>
<feature type="transmembrane region" description="Helical" evidence="2">
    <location>
        <begin position="248"/>
        <end position="265"/>
    </location>
</feature>
<reference evidence="3" key="1">
    <citation type="submission" date="2019-09" db="EMBL/GenBank/DDBJ databases">
        <title>Characterisation of the sponge microbiome using genome-centric metagenomics.</title>
        <authorList>
            <person name="Engelberts J.P."/>
            <person name="Robbins S.J."/>
            <person name="De Goeij J.M."/>
            <person name="Aranda M."/>
            <person name="Bell S.C."/>
            <person name="Webster N.S."/>
        </authorList>
    </citation>
    <scope>NUCLEOTIDE SEQUENCE</scope>
    <source>
        <strain evidence="3">SB0664_bin_43</strain>
    </source>
</reference>
<feature type="transmembrane region" description="Helical" evidence="2">
    <location>
        <begin position="177"/>
        <end position="193"/>
    </location>
</feature>
<dbReference type="AlphaFoldDB" id="A0A6B0XWC2"/>
<feature type="transmembrane region" description="Helical" evidence="2">
    <location>
        <begin position="200"/>
        <end position="217"/>
    </location>
</feature>
<feature type="transmembrane region" description="Helical" evidence="2">
    <location>
        <begin position="293"/>
        <end position="315"/>
    </location>
</feature>
<accession>A0A6B0XWC2</accession>
<feature type="region of interest" description="Disordered" evidence="1">
    <location>
        <begin position="89"/>
        <end position="113"/>
    </location>
</feature>
<feature type="transmembrane region" description="Helical" evidence="2">
    <location>
        <begin position="223"/>
        <end position="243"/>
    </location>
</feature>
<name>A0A6B0XWC2_9RHOB</name>
<feature type="compositionally biased region" description="Basic and acidic residues" evidence="1">
    <location>
        <begin position="401"/>
        <end position="413"/>
    </location>
</feature>
<protein>
    <submittedName>
        <fullName evidence="3">TMEM198/TM7SF3 family protein</fullName>
    </submittedName>
</protein>
<keyword evidence="2" id="KW-1133">Transmembrane helix</keyword>